<evidence type="ECO:0000259" key="6">
    <source>
        <dbReference type="Pfam" id="PF07980"/>
    </source>
</evidence>
<evidence type="ECO:0000259" key="7">
    <source>
        <dbReference type="Pfam" id="PF14322"/>
    </source>
</evidence>
<evidence type="ECO:0000256" key="4">
    <source>
        <dbReference type="ARBA" id="ARBA00023136"/>
    </source>
</evidence>
<protein>
    <submittedName>
        <fullName evidence="8">RagB/SusD family nutrient uptake outer membrane protein</fullName>
    </submittedName>
</protein>
<feature type="domain" description="SusD-like N-terminal" evidence="7">
    <location>
        <begin position="107"/>
        <end position="229"/>
    </location>
</feature>
<comment type="subcellular location">
    <subcellularLocation>
        <location evidence="1">Cell outer membrane</location>
    </subcellularLocation>
</comment>
<comment type="similarity">
    <text evidence="2">Belongs to the SusD family.</text>
</comment>
<proteinExistence type="inferred from homology"/>
<evidence type="ECO:0000256" key="2">
    <source>
        <dbReference type="ARBA" id="ARBA00006275"/>
    </source>
</evidence>
<keyword evidence="3" id="KW-0732">Signal</keyword>
<dbReference type="CDD" id="cd08977">
    <property type="entry name" value="SusD"/>
    <property type="match status" value="1"/>
</dbReference>
<dbReference type="Gene3D" id="1.25.40.390">
    <property type="match status" value="2"/>
</dbReference>
<keyword evidence="9" id="KW-1185">Reference proteome</keyword>
<dbReference type="Pfam" id="PF07980">
    <property type="entry name" value="SusD_RagB"/>
    <property type="match status" value="1"/>
</dbReference>
<dbReference type="InterPro" id="IPR011990">
    <property type="entry name" value="TPR-like_helical_dom_sf"/>
</dbReference>
<name>A0A975CNH3_9FLAO</name>
<dbReference type="Proteomes" id="UP000663920">
    <property type="component" value="Chromosome"/>
</dbReference>
<dbReference type="RefSeq" id="WP_208078801.1">
    <property type="nucleotide sequence ID" value="NZ_CP071869.1"/>
</dbReference>
<sequence length="456" mass="51086">MKYFKQISILLVVFLVSCSDDFIDLAPISEGNAENFYKTPADFESAIVAVYNNLQSNNQYGSSDTRFGGGFYALMEVRADDAKDGQAGSGVGKNVFEIDTYVDNPLSSIIEGSWSSIFKTIFEANVVITRIENITIDASLKNEYLAEARFLRALSYFNAVRLWGDVPVILNEISPQEAKTLTRNSITEVYKVIEDDFKFAADNLPISVTGKEGRATSGAAKAFLGKVYLTEQKWNEAATILQEVVGKYQLLSNVEDVFDITNELNDEIIFSVRFKGGSFKEGHLGFGTPEYTNLLAQYDVVDKRLALLDVVSNSNGSYPKKQFENADGELGRDFIVLRYADVLLMLSEALNEIGYQPNGNAFNYLNDVRNRAGVTPFTSTDLTNQAEFRKAVLNERRLELPLELHRWFDLLRTNNAIQAMAADGKTVEQFQLLYPIPQNEINVYNNPTQFPQNTGY</sequence>
<dbReference type="PROSITE" id="PS51257">
    <property type="entry name" value="PROKAR_LIPOPROTEIN"/>
    <property type="match status" value="1"/>
</dbReference>
<dbReference type="Pfam" id="PF14322">
    <property type="entry name" value="SusD-like_3"/>
    <property type="match status" value="1"/>
</dbReference>
<dbReference type="InterPro" id="IPR012944">
    <property type="entry name" value="SusD_RagB_dom"/>
</dbReference>
<evidence type="ECO:0000313" key="9">
    <source>
        <dbReference type="Proteomes" id="UP000663920"/>
    </source>
</evidence>
<evidence type="ECO:0000313" key="8">
    <source>
        <dbReference type="EMBL" id="QTE22833.1"/>
    </source>
</evidence>
<dbReference type="EMBL" id="CP071869">
    <property type="protein sequence ID" value="QTE22833.1"/>
    <property type="molecule type" value="Genomic_DNA"/>
</dbReference>
<gene>
    <name evidence="8" type="ORF">J3359_00735</name>
</gene>
<feature type="domain" description="RagB/SusD" evidence="6">
    <location>
        <begin position="331"/>
        <end position="456"/>
    </location>
</feature>
<dbReference type="SUPFAM" id="SSF48452">
    <property type="entry name" value="TPR-like"/>
    <property type="match status" value="1"/>
</dbReference>
<dbReference type="InterPro" id="IPR033985">
    <property type="entry name" value="SusD-like_N"/>
</dbReference>
<evidence type="ECO:0000256" key="5">
    <source>
        <dbReference type="ARBA" id="ARBA00023237"/>
    </source>
</evidence>
<dbReference type="GO" id="GO:0009279">
    <property type="term" value="C:cell outer membrane"/>
    <property type="evidence" value="ECO:0007669"/>
    <property type="project" value="UniProtKB-SubCell"/>
</dbReference>
<accession>A0A975CNH3</accession>
<evidence type="ECO:0000256" key="1">
    <source>
        <dbReference type="ARBA" id="ARBA00004442"/>
    </source>
</evidence>
<keyword evidence="5" id="KW-0998">Cell outer membrane</keyword>
<keyword evidence="4" id="KW-0472">Membrane</keyword>
<organism evidence="8 9">
    <name type="scientific">Polaribacter cellanae</name>
    <dbReference type="NCBI Taxonomy" id="2818493"/>
    <lineage>
        <taxon>Bacteria</taxon>
        <taxon>Pseudomonadati</taxon>
        <taxon>Bacteroidota</taxon>
        <taxon>Flavobacteriia</taxon>
        <taxon>Flavobacteriales</taxon>
        <taxon>Flavobacteriaceae</taxon>
    </lineage>
</organism>
<dbReference type="AlphaFoldDB" id="A0A975CNH3"/>
<evidence type="ECO:0000256" key="3">
    <source>
        <dbReference type="ARBA" id="ARBA00022729"/>
    </source>
</evidence>
<reference evidence="8 9" key="1">
    <citation type="submission" date="2021-03" db="EMBL/GenBank/DDBJ databases">
        <title>Complete genome of Polaribacter_sp.SM13.</title>
        <authorList>
            <person name="Jeong S.W."/>
            <person name="Bae J.W."/>
        </authorList>
    </citation>
    <scope>NUCLEOTIDE SEQUENCE [LARGE SCALE GENOMIC DNA]</scope>
    <source>
        <strain evidence="8 9">SM13</strain>
    </source>
</reference>
<dbReference type="KEGG" id="pcea:J3359_00735"/>